<dbReference type="PANTHER" id="PTHR12127">
    <property type="entry name" value="MUCOLIPIN"/>
    <property type="match status" value="1"/>
</dbReference>
<feature type="non-terminal residue" evidence="2">
    <location>
        <position position="1"/>
    </location>
</feature>
<evidence type="ECO:0000313" key="2">
    <source>
        <dbReference type="EMBL" id="NXN12661.1"/>
    </source>
</evidence>
<feature type="transmembrane region" description="Helical" evidence="1">
    <location>
        <begin position="41"/>
        <end position="62"/>
    </location>
</feature>
<sequence length="114" mass="12512">QFRSLAEVSECLFSLTNGDDIFLTFAQLQRHSLLLGLFAQLYLYSFASLFIFMVLSLFIALITGSYHTSKGEGQGEVSSSQLQTFMAQCQDSPGSGKVRGQPEASCSAFCCCQR</sequence>
<dbReference type="Proteomes" id="UP000557230">
    <property type="component" value="Unassembled WGS sequence"/>
</dbReference>
<dbReference type="GO" id="GO:0072345">
    <property type="term" value="F:NAADP-sensitive calcium-release channel activity"/>
    <property type="evidence" value="ECO:0007669"/>
    <property type="project" value="TreeGrafter"/>
</dbReference>
<accession>A0A7L1GH97</accession>
<proteinExistence type="predicted"/>
<dbReference type="OrthoDB" id="263481at2759"/>
<dbReference type="Gene3D" id="1.10.287.70">
    <property type="match status" value="1"/>
</dbReference>
<dbReference type="PANTHER" id="PTHR12127:SF6">
    <property type="entry name" value="MUCOLIPIN-1"/>
    <property type="match status" value="1"/>
</dbReference>
<keyword evidence="3" id="KW-1185">Reference proteome</keyword>
<name>A0A7L1GH97_9PICI</name>
<keyword evidence="1" id="KW-1133">Transmembrane helix</keyword>
<reference evidence="2 3" key="1">
    <citation type="submission" date="2019-09" db="EMBL/GenBank/DDBJ databases">
        <title>Bird 10,000 Genomes (B10K) Project - Family phase.</title>
        <authorList>
            <person name="Zhang G."/>
        </authorList>
    </citation>
    <scope>NUCLEOTIDE SEQUENCE [LARGE SCALE GENOMIC DNA]</scope>
    <source>
        <strain evidence="2">B10K-DU-001-78</strain>
        <tissue evidence="2">Muscle</tissue>
    </source>
</reference>
<comment type="caution">
    <text evidence="2">The sequence shown here is derived from an EMBL/GenBank/DDBJ whole genome shotgun (WGS) entry which is preliminary data.</text>
</comment>
<keyword evidence="1" id="KW-0812">Transmembrane</keyword>
<dbReference type="InterPro" id="IPR039031">
    <property type="entry name" value="Mucolipin"/>
</dbReference>
<feature type="non-terminal residue" evidence="2">
    <location>
        <position position="114"/>
    </location>
</feature>
<evidence type="ECO:0000256" key="1">
    <source>
        <dbReference type="SAM" id="Phobius"/>
    </source>
</evidence>
<dbReference type="EMBL" id="VXBD01007460">
    <property type="protein sequence ID" value="NXN12661.1"/>
    <property type="molecule type" value="Genomic_DNA"/>
</dbReference>
<gene>
    <name evidence="2" type="primary">Mcoln1</name>
    <name evidence="2" type="ORF">INDMAC_R05445</name>
</gene>
<dbReference type="AlphaFoldDB" id="A0A7L1GH97"/>
<dbReference type="GO" id="GO:0005886">
    <property type="term" value="C:plasma membrane"/>
    <property type="evidence" value="ECO:0007669"/>
    <property type="project" value="TreeGrafter"/>
</dbReference>
<dbReference type="GO" id="GO:0005765">
    <property type="term" value="C:lysosomal membrane"/>
    <property type="evidence" value="ECO:0007669"/>
    <property type="project" value="TreeGrafter"/>
</dbReference>
<protein>
    <submittedName>
        <fullName evidence="2">MCLN1 protein</fullName>
    </submittedName>
</protein>
<evidence type="ECO:0000313" key="3">
    <source>
        <dbReference type="Proteomes" id="UP000557230"/>
    </source>
</evidence>
<organism evidence="2 3">
    <name type="scientific">Indicator maculatus</name>
    <name type="common">spotted honeyguide</name>
    <dbReference type="NCBI Taxonomy" id="545262"/>
    <lineage>
        <taxon>Eukaryota</taxon>
        <taxon>Metazoa</taxon>
        <taxon>Chordata</taxon>
        <taxon>Craniata</taxon>
        <taxon>Vertebrata</taxon>
        <taxon>Euteleostomi</taxon>
        <taxon>Archelosauria</taxon>
        <taxon>Archosauria</taxon>
        <taxon>Dinosauria</taxon>
        <taxon>Saurischia</taxon>
        <taxon>Theropoda</taxon>
        <taxon>Coelurosauria</taxon>
        <taxon>Aves</taxon>
        <taxon>Neognathae</taxon>
        <taxon>Neoaves</taxon>
        <taxon>Telluraves</taxon>
        <taxon>Coraciimorphae</taxon>
        <taxon>Piciformes</taxon>
        <taxon>Indicatoridae</taxon>
        <taxon>Indicator</taxon>
    </lineage>
</organism>
<keyword evidence="1" id="KW-0472">Membrane</keyword>